<evidence type="ECO:0000256" key="1">
    <source>
        <dbReference type="SAM" id="Coils"/>
    </source>
</evidence>
<keyword evidence="2" id="KW-0472">Membrane</keyword>
<feature type="transmembrane region" description="Helical" evidence="2">
    <location>
        <begin position="7"/>
        <end position="26"/>
    </location>
</feature>
<sequence length="146" mass="17198">MNNKNKIIVSIVVVLLIMAIPGFYMIEQEEERQDLIKSLTSLENSSDRLESYVQNAENDGFTMSETKNMQIFKSFFDGQATQVVEDLEEYRHDESLNNRVEHAQVDFWHEFRRSLEEGEIDKGFWNSVADFKSVTEELKEEFDYSH</sequence>
<proteinExistence type="predicted"/>
<accession>A0A1W5ZT30</accession>
<dbReference type="RefSeq" id="WP_085028890.1">
    <property type="nucleotide sequence ID" value="NZ_CP020772.1"/>
</dbReference>
<evidence type="ECO:0000313" key="3">
    <source>
        <dbReference type="EMBL" id="ARI76411.1"/>
    </source>
</evidence>
<dbReference type="Proteomes" id="UP000192527">
    <property type="component" value="Chromosome"/>
</dbReference>
<evidence type="ECO:0000313" key="4">
    <source>
        <dbReference type="Proteomes" id="UP000192527"/>
    </source>
</evidence>
<keyword evidence="2" id="KW-0812">Transmembrane</keyword>
<protein>
    <submittedName>
        <fullName evidence="3">Uncharacterized protein</fullName>
    </submittedName>
</protein>
<organism evidence="3 4">
    <name type="scientific">Halobacillus mangrovi</name>
    <dbReference type="NCBI Taxonomy" id="402384"/>
    <lineage>
        <taxon>Bacteria</taxon>
        <taxon>Bacillati</taxon>
        <taxon>Bacillota</taxon>
        <taxon>Bacilli</taxon>
        <taxon>Bacillales</taxon>
        <taxon>Bacillaceae</taxon>
        <taxon>Halobacillus</taxon>
    </lineage>
</organism>
<dbReference type="KEGG" id="hmn:HM131_05980"/>
<keyword evidence="2" id="KW-1133">Transmembrane helix</keyword>
<dbReference type="EMBL" id="CP020772">
    <property type="protein sequence ID" value="ARI76411.1"/>
    <property type="molecule type" value="Genomic_DNA"/>
</dbReference>
<keyword evidence="1" id="KW-0175">Coiled coil</keyword>
<keyword evidence="4" id="KW-1185">Reference proteome</keyword>
<gene>
    <name evidence="3" type="ORF">HM131_05980</name>
</gene>
<dbReference type="AlphaFoldDB" id="A0A1W5ZT30"/>
<dbReference type="STRING" id="402384.HM131_05980"/>
<name>A0A1W5ZT30_9BACI</name>
<reference evidence="3 4" key="1">
    <citation type="submission" date="2017-04" db="EMBL/GenBank/DDBJ databases">
        <title>The whole genome sequencing and assembly of Halobacillus mangrovi strain.</title>
        <authorList>
            <person name="Lee S.-J."/>
            <person name="Park M.-K."/>
            <person name="Kim J.-Y."/>
            <person name="Lee Y.-J."/>
            <person name="Yi H."/>
            <person name="Bahn Y.-S."/>
            <person name="Kim J.F."/>
            <person name="Lee D.-W."/>
        </authorList>
    </citation>
    <scope>NUCLEOTIDE SEQUENCE [LARGE SCALE GENOMIC DNA]</scope>
    <source>
        <strain evidence="3 4">KTB 131</strain>
    </source>
</reference>
<evidence type="ECO:0000256" key="2">
    <source>
        <dbReference type="SAM" id="Phobius"/>
    </source>
</evidence>
<feature type="coiled-coil region" evidence="1">
    <location>
        <begin position="25"/>
        <end position="59"/>
    </location>
</feature>